<dbReference type="Proteomes" id="UP000318065">
    <property type="component" value="Chromosome"/>
</dbReference>
<evidence type="ECO:0000313" key="2">
    <source>
        <dbReference type="EMBL" id="BBL80980.1"/>
    </source>
</evidence>
<dbReference type="RefSeq" id="WP_143528919.1">
    <property type="nucleotide sequence ID" value="NZ_AP019791.1"/>
</dbReference>
<feature type="compositionally biased region" description="Basic and acidic residues" evidence="1">
    <location>
        <begin position="26"/>
        <end position="46"/>
    </location>
</feature>
<proteinExistence type="predicted"/>
<accession>A0A510HLV2</accession>
<organism evidence="2 3">
    <name type="scientific">Rubrobacter xylanophilus</name>
    <dbReference type="NCBI Taxonomy" id="49319"/>
    <lineage>
        <taxon>Bacteria</taxon>
        <taxon>Bacillati</taxon>
        <taxon>Actinomycetota</taxon>
        <taxon>Rubrobacteria</taxon>
        <taxon>Rubrobacterales</taxon>
        <taxon>Rubrobacteraceae</taxon>
        <taxon>Rubrobacter</taxon>
    </lineage>
</organism>
<reference evidence="2" key="1">
    <citation type="journal article" date="2019" name="Microbiol. Resour. Announc.">
        <title>Complete Genome Sequence of Rubrobacter xylanophilus Strain AA3-22, Isolated from Arima Onsen in Japan.</title>
        <authorList>
            <person name="Tomariguchi N."/>
            <person name="Miyazaki K."/>
        </authorList>
    </citation>
    <scope>NUCLEOTIDE SEQUENCE [LARGE SCALE GENOMIC DNA]</scope>
    <source>
        <strain evidence="2">AA3-22</strain>
    </source>
</reference>
<sequence>MAGEQPEGAGWYGDTEANRKKGARHTRGDDHPELESEPPGDKEPPAVRFHVTIEAHDSIVLDADRRLRELIGGQLQKIMGSGRVGDAGLLGNKRGACFLVDIDAPEKLYDLFGPEVYGSFTVDSQPVIPVEKAEEIFRSWASGGR</sequence>
<protein>
    <recommendedName>
        <fullName evidence="4">Muconolactone isomerase domain-containing protein</fullName>
    </recommendedName>
</protein>
<dbReference type="EMBL" id="AP019791">
    <property type="protein sequence ID" value="BBL80980.1"/>
    <property type="molecule type" value="Genomic_DNA"/>
</dbReference>
<evidence type="ECO:0000313" key="3">
    <source>
        <dbReference type="Proteomes" id="UP000318065"/>
    </source>
</evidence>
<feature type="region of interest" description="Disordered" evidence="1">
    <location>
        <begin position="1"/>
        <end position="46"/>
    </location>
</feature>
<dbReference type="AlphaFoldDB" id="A0A510HLV2"/>
<evidence type="ECO:0000256" key="1">
    <source>
        <dbReference type="SAM" id="MobiDB-lite"/>
    </source>
</evidence>
<gene>
    <name evidence="2" type="ORF">RxyAA322_28340</name>
</gene>
<keyword evidence="3" id="KW-1185">Reference proteome</keyword>
<evidence type="ECO:0008006" key="4">
    <source>
        <dbReference type="Google" id="ProtNLM"/>
    </source>
</evidence>
<name>A0A510HLV2_9ACTN</name>